<proteinExistence type="predicted"/>
<evidence type="ECO:0000313" key="1">
    <source>
        <dbReference type="EMBL" id="VDG74320.1"/>
    </source>
</evidence>
<name>A0ABY6T0J7_9CLOT</name>
<keyword evidence="2" id="KW-1185">Reference proteome</keyword>
<evidence type="ECO:0000313" key="2">
    <source>
        <dbReference type="Proteomes" id="UP000277570"/>
    </source>
</evidence>
<dbReference type="EMBL" id="UYIN01000022">
    <property type="protein sequence ID" value="VDG74320.1"/>
    <property type="molecule type" value="Genomic_DNA"/>
</dbReference>
<gene>
    <name evidence="1" type="ORF">NCTC10913_04693</name>
</gene>
<accession>A0ABY6T0J7</accession>
<dbReference type="Proteomes" id="UP000277570">
    <property type="component" value="Unassembled WGS sequence"/>
</dbReference>
<sequence>MHLKQRNAVTYAILAAVLYGTMAPFSLLCKSSERTRCSQNKCILCYSTVCGSTYFSNSF</sequence>
<protein>
    <submittedName>
        <fullName evidence="1">Uncharacterized protein</fullName>
    </submittedName>
</protein>
<comment type="caution">
    <text evidence="1">The sequence shown here is derived from an EMBL/GenBank/DDBJ whole genome shotgun (WGS) entry which is preliminary data.</text>
</comment>
<organism evidence="1 2">
    <name type="scientific">Clostridium carnis</name>
    <dbReference type="NCBI Taxonomy" id="1530"/>
    <lineage>
        <taxon>Bacteria</taxon>
        <taxon>Bacillati</taxon>
        <taxon>Bacillota</taxon>
        <taxon>Clostridia</taxon>
        <taxon>Eubacteriales</taxon>
        <taxon>Clostridiaceae</taxon>
        <taxon>Clostridium</taxon>
    </lineage>
</organism>
<reference evidence="1 2" key="1">
    <citation type="submission" date="2018-11" db="EMBL/GenBank/DDBJ databases">
        <authorList>
            <consortium name="Pathogen Informatics"/>
        </authorList>
    </citation>
    <scope>NUCLEOTIDE SEQUENCE [LARGE SCALE GENOMIC DNA]</scope>
    <source>
        <strain evidence="1 2">NCTC10913</strain>
    </source>
</reference>